<keyword evidence="16" id="KW-0862">Zinc</keyword>
<name>A0A8S9ZE61_9BILA</name>
<comment type="catalytic activity">
    <reaction evidence="26">
        <text>NAD(+) + (ADP-D-ribosyl)n-acceptor = nicotinamide + (ADP-D-ribosyl)n+1-acceptor + H(+).</text>
        <dbReference type="EC" id="2.4.2.30"/>
    </reaction>
</comment>
<dbReference type="SUPFAM" id="SSF142921">
    <property type="entry name" value="WGR domain-like"/>
    <property type="match status" value="1"/>
</dbReference>
<keyword evidence="10 31" id="KW-0808">Transferase</keyword>
<dbReference type="EC" id="2.4.2.-" evidence="31"/>
<feature type="domain" description="PARP alpha-helical" evidence="35">
    <location>
        <begin position="524"/>
        <end position="643"/>
    </location>
</feature>
<dbReference type="GO" id="GO:0070212">
    <property type="term" value="P:protein poly-ADP-ribosylation"/>
    <property type="evidence" value="ECO:0007669"/>
    <property type="project" value="TreeGrafter"/>
</dbReference>
<dbReference type="InterPro" id="IPR008893">
    <property type="entry name" value="WGR_domain"/>
</dbReference>
<dbReference type="Proteomes" id="UP000605970">
    <property type="component" value="Unassembled WGS sequence"/>
</dbReference>
<evidence type="ECO:0000256" key="13">
    <source>
        <dbReference type="ARBA" id="ARBA00022737"/>
    </source>
</evidence>
<dbReference type="SUPFAM" id="SSF57716">
    <property type="entry name" value="Glucocorticoid receptor-like (DNA-binding domain)"/>
    <property type="match status" value="2"/>
</dbReference>
<dbReference type="PANTHER" id="PTHR10459">
    <property type="entry name" value="DNA LIGASE"/>
    <property type="match status" value="1"/>
</dbReference>
<dbReference type="Pfam" id="PF05406">
    <property type="entry name" value="WGR"/>
    <property type="match status" value="1"/>
</dbReference>
<dbReference type="GO" id="GO:0003950">
    <property type="term" value="F:NAD+ poly-ADP-ribosyltransferase activity"/>
    <property type="evidence" value="ECO:0007669"/>
    <property type="project" value="UniProtKB-UniRule"/>
</dbReference>
<keyword evidence="7" id="KW-0021">Allosteric enzyme</keyword>
<evidence type="ECO:0000259" key="35">
    <source>
        <dbReference type="PROSITE" id="PS51060"/>
    </source>
</evidence>
<dbReference type="InterPro" id="IPR038650">
    <property type="entry name" value="PADR1_C_dom_sf"/>
</dbReference>
<dbReference type="Pfam" id="PF00644">
    <property type="entry name" value="PARP"/>
    <property type="match status" value="1"/>
</dbReference>
<keyword evidence="21" id="KW-0804">Transcription</keyword>
<dbReference type="OrthoDB" id="429950at2759"/>
<keyword evidence="14" id="KW-0013">ADP-ribosylation</keyword>
<dbReference type="InterPro" id="IPR036616">
    <property type="entry name" value="Poly(ADP-ribose)pol_reg_dom_sf"/>
</dbReference>
<keyword evidence="8" id="KW-0399">Innate immunity</keyword>
<feature type="domain" description="WGR" evidence="36">
    <location>
        <begin position="399"/>
        <end position="497"/>
    </location>
</feature>
<evidence type="ECO:0000256" key="26">
    <source>
        <dbReference type="ARBA" id="ARBA00033987"/>
    </source>
</evidence>
<evidence type="ECO:0000256" key="12">
    <source>
        <dbReference type="ARBA" id="ARBA00022723"/>
    </source>
</evidence>
<keyword evidence="38" id="KW-1185">Reference proteome</keyword>
<dbReference type="PROSITE" id="PS51977">
    <property type="entry name" value="WGR"/>
    <property type="match status" value="1"/>
</dbReference>
<dbReference type="GO" id="GO:0005730">
    <property type="term" value="C:nucleolus"/>
    <property type="evidence" value="ECO:0007669"/>
    <property type="project" value="UniProtKB-SubCell"/>
</dbReference>
<evidence type="ECO:0000256" key="20">
    <source>
        <dbReference type="ARBA" id="ARBA00023125"/>
    </source>
</evidence>
<keyword evidence="9 31" id="KW-0328">Glycosyltransferase</keyword>
<evidence type="ECO:0000256" key="15">
    <source>
        <dbReference type="ARBA" id="ARBA00022771"/>
    </source>
</evidence>
<dbReference type="PROSITE" id="PS52007">
    <property type="entry name" value="PADR1"/>
    <property type="match status" value="1"/>
</dbReference>
<dbReference type="SMART" id="SM00773">
    <property type="entry name" value="WGR"/>
    <property type="match status" value="1"/>
</dbReference>
<sequence>MSEIVKKADESASQPEAKEAPYGAEYAKSGRAACKGCREPIQKGALRMSVRFQSKFFDGFQDNWYIFFEFILFLNAFKRYHFECFWKKARKNDINEVSIRGLDWLKWEDQELIRQRINELAASGETYTPKTAAIKVEHAKSGTGKCFSCKEKIPKDELRISGRSSFYHVDCFHKANTDQHLFSKSAEDLVGFDQLDDTEKSKIEKLFPKPTSPGRKREFDSSATTSGSLNDTPAVKKEKLENDEIKAALKKQADVLWNLREELKKNLDNEQMEELLIANKSYKSKKGGMERMLDKLVDMIAFGPAKPCPECNKTLTYYTDMHAYRCSGSFTEYARCLYTTKNPERVQFRIPAELKKENKYLKKLKSPLLSERVYPLAALEEKPIEASKAFNYLNFARNQHEKLKEHPWQVNLSTVDISSGKNSYYKLQIVKDDKRSKFYLFRAWGRIGTTIGGTKTESYDDDIEECQDQFKFLFHEKSQNEWEDYVQGNFKKVPNGMDILEMDFTGEKKEDDKKTRKLSVDSSKSKLAREIKELISMVFDIKAMQNTMMEFEIDLEKMPLGRLSKNHILKAYKVLKDLQFALEKPEGLSKNEVRDFTNRFYTLIPHATGLGTPPFLDSHEILVSKTTMLDSLLDIEIAFNILKTDQDELEANGTKDIFDIHYSKLNCSMEVLDNSSDEFALINRYLVNTHAETHSIKLEIVNVLKIRREVEAQNFKKNIGNRYLLWHGSRLSNYAGILSQGLRIAPPEAPVTGYMFGKGVYFADMVTKSANYCYAVSGDGLLLLCDVALGSIQEEIDAKDLKKPKKGKNSVKGVGGTLPDPKENVQFDEMTVPCGKPIKSDKKKLSLLYNEYIVYDESQVQLRYIVRVKFNESNVLL</sequence>
<dbReference type="SUPFAM" id="SSF47587">
    <property type="entry name" value="Domain of poly(ADP-ribose) polymerase"/>
    <property type="match status" value="1"/>
</dbReference>
<evidence type="ECO:0000256" key="30">
    <source>
        <dbReference type="ARBA" id="ARBA00071874"/>
    </source>
</evidence>
<evidence type="ECO:0000256" key="6">
    <source>
        <dbReference type="ARBA" id="ARBA00022499"/>
    </source>
</evidence>
<evidence type="ECO:0000256" key="22">
    <source>
        <dbReference type="ARBA" id="ARBA00023242"/>
    </source>
</evidence>
<evidence type="ECO:0000256" key="17">
    <source>
        <dbReference type="ARBA" id="ARBA00022859"/>
    </source>
</evidence>
<evidence type="ECO:0000259" key="36">
    <source>
        <dbReference type="PROSITE" id="PS51977"/>
    </source>
</evidence>
<keyword evidence="18" id="KW-0805">Transcription regulation</keyword>
<evidence type="ECO:0000256" key="31">
    <source>
        <dbReference type="RuleBase" id="RU362114"/>
    </source>
</evidence>
<dbReference type="FunFam" id="3.90.228.10:FF:000002">
    <property type="entry name" value="Poly [ADP-ribose] polymerase"/>
    <property type="match status" value="1"/>
</dbReference>
<keyword evidence="15" id="KW-0863">Zinc-finger</keyword>
<keyword evidence="5" id="KW-0963">Cytoplasm</keyword>
<comment type="catalytic activity">
    <reaction evidence="29">
        <text>L-seryl-[protein] + NAD(+) = O-(ADP-D-ribosyl)-L-seryl-[protein] + nicotinamide + H(+)</text>
        <dbReference type="Rhea" id="RHEA:58232"/>
        <dbReference type="Rhea" id="RHEA-COMP:9863"/>
        <dbReference type="Rhea" id="RHEA-COMP:15091"/>
        <dbReference type="ChEBI" id="CHEBI:15378"/>
        <dbReference type="ChEBI" id="CHEBI:17154"/>
        <dbReference type="ChEBI" id="CHEBI:29999"/>
        <dbReference type="ChEBI" id="CHEBI:57540"/>
        <dbReference type="ChEBI" id="CHEBI:142556"/>
    </reaction>
    <physiologicalReaction direction="left-to-right" evidence="29">
        <dbReference type="Rhea" id="RHEA:58233"/>
    </physiologicalReaction>
</comment>
<dbReference type="InterPro" id="IPR004102">
    <property type="entry name" value="Poly(ADP-ribose)pol_reg_dom"/>
</dbReference>
<evidence type="ECO:0000256" key="29">
    <source>
        <dbReference type="ARBA" id="ARBA00048575"/>
    </source>
</evidence>
<feature type="compositionally biased region" description="Polar residues" evidence="32">
    <location>
        <begin position="221"/>
        <end position="231"/>
    </location>
</feature>
<evidence type="ECO:0000256" key="27">
    <source>
        <dbReference type="ARBA" id="ARBA00048241"/>
    </source>
</evidence>
<comment type="catalytic activity">
    <reaction evidence="28">
        <text>L-tyrosyl-[protein] + NAD(+) = O-(ADP-D-ribosyl)-L-tyrosyl-[protein] + nicotinamide + H(+)</text>
        <dbReference type="Rhea" id="RHEA:58236"/>
        <dbReference type="Rhea" id="RHEA-COMP:10136"/>
        <dbReference type="Rhea" id="RHEA-COMP:15092"/>
        <dbReference type="ChEBI" id="CHEBI:15378"/>
        <dbReference type="ChEBI" id="CHEBI:17154"/>
        <dbReference type="ChEBI" id="CHEBI:46858"/>
        <dbReference type="ChEBI" id="CHEBI:57540"/>
        <dbReference type="ChEBI" id="CHEBI:142557"/>
    </reaction>
    <physiologicalReaction direction="left-to-right" evidence="28">
        <dbReference type="Rhea" id="RHEA:58237"/>
    </physiologicalReaction>
</comment>
<dbReference type="InterPro" id="IPR036930">
    <property type="entry name" value="WGR_dom_sf"/>
</dbReference>
<dbReference type="InterPro" id="IPR049296">
    <property type="entry name" value="PARP1-like_PADR1_N"/>
</dbReference>
<dbReference type="Gene3D" id="3.30.1740.10">
    <property type="entry name" value="Zinc finger, PARP-type"/>
    <property type="match status" value="2"/>
</dbReference>
<evidence type="ECO:0000256" key="32">
    <source>
        <dbReference type="SAM" id="MobiDB-lite"/>
    </source>
</evidence>
<dbReference type="AlphaFoldDB" id="A0A8S9ZE61"/>
<comment type="similarity">
    <text evidence="25">Belongs to the ARTD/PARP family.</text>
</comment>
<reference evidence="37" key="1">
    <citation type="journal article" date="2020" name="Ecol. Evol.">
        <title>Genome structure and content of the rice root-knot nematode (Meloidogyne graminicola).</title>
        <authorList>
            <person name="Phan N.T."/>
            <person name="Danchin E.G.J."/>
            <person name="Klopp C."/>
            <person name="Perfus-Barbeoch L."/>
            <person name="Kozlowski D.K."/>
            <person name="Koutsovoulos G.D."/>
            <person name="Lopez-Roques C."/>
            <person name="Bouchez O."/>
            <person name="Zahm M."/>
            <person name="Besnard G."/>
            <person name="Bellafiore S."/>
        </authorList>
    </citation>
    <scope>NUCLEOTIDE SEQUENCE</scope>
    <source>
        <strain evidence="37">VN-18</strain>
    </source>
</reference>
<keyword evidence="13" id="KW-0677">Repeat</keyword>
<dbReference type="PROSITE" id="PS51060">
    <property type="entry name" value="PARP_ALPHA_HD"/>
    <property type="match status" value="1"/>
</dbReference>
<dbReference type="GO" id="GO:0005694">
    <property type="term" value="C:chromosome"/>
    <property type="evidence" value="ECO:0007669"/>
    <property type="project" value="UniProtKB-SubCell"/>
</dbReference>
<dbReference type="GO" id="GO:0005829">
    <property type="term" value="C:cytosol"/>
    <property type="evidence" value="ECO:0007669"/>
    <property type="project" value="UniProtKB-SubCell"/>
</dbReference>
<dbReference type="Gene3D" id="1.20.142.10">
    <property type="entry name" value="Poly(ADP-ribose) polymerase, regulatory domain"/>
    <property type="match status" value="1"/>
</dbReference>
<dbReference type="Pfam" id="PF00645">
    <property type="entry name" value="zf-PARP"/>
    <property type="match status" value="2"/>
</dbReference>
<evidence type="ECO:0000256" key="8">
    <source>
        <dbReference type="ARBA" id="ARBA00022588"/>
    </source>
</evidence>
<comment type="caution">
    <text evidence="37">The sequence shown here is derived from an EMBL/GenBank/DDBJ whole genome shotgun (WGS) entry which is preliminary data.</text>
</comment>
<feature type="domain" description="PARP-type" evidence="33">
    <location>
        <begin position="22"/>
        <end position="121"/>
    </location>
</feature>
<evidence type="ECO:0000256" key="3">
    <source>
        <dbReference type="ARBA" id="ARBA00004604"/>
    </source>
</evidence>
<dbReference type="PROSITE" id="PS50064">
    <property type="entry name" value="ZF_PARP_2"/>
    <property type="match status" value="2"/>
</dbReference>
<evidence type="ECO:0000313" key="38">
    <source>
        <dbReference type="Proteomes" id="UP000605970"/>
    </source>
</evidence>
<evidence type="ECO:0000256" key="25">
    <source>
        <dbReference type="ARBA" id="ARBA00024347"/>
    </source>
</evidence>
<dbReference type="GO" id="GO:1990404">
    <property type="term" value="F:NAD+-protein mono-ADP-ribosyltransferase activity"/>
    <property type="evidence" value="ECO:0007669"/>
    <property type="project" value="TreeGrafter"/>
</dbReference>
<evidence type="ECO:0000256" key="11">
    <source>
        <dbReference type="ARBA" id="ARBA00022695"/>
    </source>
</evidence>
<dbReference type="PANTHER" id="PTHR10459:SF112">
    <property type="entry name" value="POLY [ADP-RIBOSE] POLYMERASE 1"/>
    <property type="match status" value="1"/>
</dbReference>
<dbReference type="GO" id="GO:0006302">
    <property type="term" value="P:double-strand break repair"/>
    <property type="evidence" value="ECO:0007669"/>
    <property type="project" value="TreeGrafter"/>
</dbReference>
<dbReference type="SMART" id="SM01336">
    <property type="entry name" value="zf-PARP"/>
    <property type="match status" value="2"/>
</dbReference>
<evidence type="ECO:0000256" key="5">
    <source>
        <dbReference type="ARBA" id="ARBA00022490"/>
    </source>
</evidence>
<dbReference type="SUPFAM" id="SSF56399">
    <property type="entry name" value="ADP-ribosylation"/>
    <property type="match status" value="1"/>
</dbReference>
<dbReference type="Gene3D" id="3.90.228.10">
    <property type="match status" value="1"/>
</dbReference>
<evidence type="ECO:0000259" key="33">
    <source>
        <dbReference type="PROSITE" id="PS50064"/>
    </source>
</evidence>
<evidence type="ECO:0000256" key="24">
    <source>
        <dbReference type="ARBA" id="ARBA00024164"/>
    </source>
</evidence>
<evidence type="ECO:0000256" key="14">
    <source>
        <dbReference type="ARBA" id="ARBA00022765"/>
    </source>
</evidence>
<dbReference type="Pfam" id="PF02877">
    <property type="entry name" value="PARP_reg"/>
    <property type="match status" value="1"/>
</dbReference>
<evidence type="ECO:0000256" key="2">
    <source>
        <dbReference type="ARBA" id="ARBA00004514"/>
    </source>
</evidence>
<dbReference type="GO" id="GO:0003677">
    <property type="term" value="F:DNA binding"/>
    <property type="evidence" value="ECO:0007669"/>
    <property type="project" value="UniProtKB-KW"/>
</dbReference>
<dbReference type="InterPro" id="IPR050800">
    <property type="entry name" value="ARTD/PARP"/>
</dbReference>
<evidence type="ECO:0000256" key="10">
    <source>
        <dbReference type="ARBA" id="ARBA00022679"/>
    </source>
</evidence>
<evidence type="ECO:0000256" key="18">
    <source>
        <dbReference type="ARBA" id="ARBA00023015"/>
    </source>
</evidence>
<dbReference type="Gene3D" id="2.20.25.630">
    <property type="match status" value="1"/>
</dbReference>
<evidence type="ECO:0000313" key="37">
    <source>
        <dbReference type="EMBL" id="KAF7629961.1"/>
    </source>
</evidence>
<evidence type="ECO:0000256" key="4">
    <source>
        <dbReference type="ARBA" id="ARBA00022454"/>
    </source>
</evidence>
<dbReference type="GO" id="GO:0045087">
    <property type="term" value="P:innate immune response"/>
    <property type="evidence" value="ECO:0007669"/>
    <property type="project" value="UniProtKB-KW"/>
</dbReference>
<comment type="subcellular location">
    <subcellularLocation>
        <location evidence="1">Chromosome</location>
    </subcellularLocation>
    <subcellularLocation>
        <location evidence="2">Cytoplasm</location>
        <location evidence="2">Cytosol</location>
    </subcellularLocation>
    <subcellularLocation>
        <location evidence="3">Nucleus</location>
        <location evidence="3">Nucleolus</location>
    </subcellularLocation>
</comment>
<dbReference type="EMBL" id="JABEBT010000134">
    <property type="protein sequence ID" value="KAF7629961.1"/>
    <property type="molecule type" value="Genomic_DNA"/>
</dbReference>
<keyword evidence="17" id="KW-0391">Immunity</keyword>
<dbReference type="GO" id="GO:0016779">
    <property type="term" value="F:nucleotidyltransferase activity"/>
    <property type="evidence" value="ECO:0007669"/>
    <property type="project" value="UniProtKB-KW"/>
</dbReference>
<evidence type="ECO:0000256" key="19">
    <source>
        <dbReference type="ARBA" id="ARBA00023027"/>
    </source>
</evidence>
<keyword evidence="19 31" id="KW-0520">NAD</keyword>
<feature type="region of interest" description="Disordered" evidence="32">
    <location>
        <begin position="205"/>
        <end position="235"/>
    </location>
</feature>
<evidence type="ECO:0000256" key="21">
    <source>
        <dbReference type="ARBA" id="ARBA00023163"/>
    </source>
</evidence>
<evidence type="ECO:0000256" key="9">
    <source>
        <dbReference type="ARBA" id="ARBA00022676"/>
    </source>
</evidence>
<dbReference type="InterPro" id="IPR001510">
    <property type="entry name" value="Znf_PARP"/>
</dbReference>
<dbReference type="GO" id="GO:0008270">
    <property type="term" value="F:zinc ion binding"/>
    <property type="evidence" value="ECO:0007669"/>
    <property type="project" value="UniProtKB-KW"/>
</dbReference>
<keyword evidence="4" id="KW-0158">Chromosome</keyword>
<proteinExistence type="inferred from homology"/>
<evidence type="ECO:0000256" key="28">
    <source>
        <dbReference type="ARBA" id="ARBA00048339"/>
    </source>
</evidence>
<comment type="catalytic activity">
    <reaction evidence="24">
        <text>L-aspartyl-[protein] + NAD(+) = 4-O-(ADP-D-ribosyl)-L-aspartyl-[protein] + nicotinamide</text>
        <dbReference type="Rhea" id="RHEA:54424"/>
        <dbReference type="Rhea" id="RHEA-COMP:9867"/>
        <dbReference type="Rhea" id="RHEA-COMP:13832"/>
        <dbReference type="ChEBI" id="CHEBI:17154"/>
        <dbReference type="ChEBI" id="CHEBI:29961"/>
        <dbReference type="ChEBI" id="CHEBI:57540"/>
        <dbReference type="ChEBI" id="CHEBI:138102"/>
    </reaction>
    <physiologicalReaction direction="left-to-right" evidence="24">
        <dbReference type="Rhea" id="RHEA:54425"/>
    </physiologicalReaction>
</comment>
<evidence type="ECO:0000256" key="1">
    <source>
        <dbReference type="ARBA" id="ARBA00004286"/>
    </source>
</evidence>
<keyword evidence="12" id="KW-0479">Metal-binding</keyword>
<dbReference type="Gene3D" id="1.10.20.130">
    <property type="match status" value="1"/>
</dbReference>
<evidence type="ECO:0000256" key="7">
    <source>
        <dbReference type="ARBA" id="ARBA00022533"/>
    </source>
</evidence>
<accession>A0A8S9ZE61</accession>
<dbReference type="CDD" id="cd08001">
    <property type="entry name" value="WGR_PARP1_like"/>
    <property type="match status" value="1"/>
</dbReference>
<gene>
    <name evidence="37" type="ORF">Mgra_00009034</name>
</gene>
<dbReference type="InterPro" id="IPR012317">
    <property type="entry name" value="Poly(ADP-ribose)pol_cat_dom"/>
</dbReference>
<keyword evidence="6" id="KW-1017">Isopeptide bond</keyword>
<dbReference type="InterPro" id="IPR012982">
    <property type="entry name" value="PARP1-like_PADR1_Zn_ribbon"/>
</dbReference>
<comment type="catalytic activity">
    <reaction evidence="27">
        <text>L-histidyl-[protein] + NAD(+) = N(tele)-(ADP-D-ribosyl)-L-histidyl-[protein] + nicotinamide + H(+)</text>
        <dbReference type="Rhea" id="RHEA:72071"/>
        <dbReference type="Rhea" id="RHEA-COMP:9745"/>
        <dbReference type="Rhea" id="RHEA-COMP:18085"/>
        <dbReference type="ChEBI" id="CHEBI:15378"/>
        <dbReference type="ChEBI" id="CHEBI:17154"/>
        <dbReference type="ChEBI" id="CHEBI:29979"/>
        <dbReference type="ChEBI" id="CHEBI:57540"/>
        <dbReference type="ChEBI" id="CHEBI:191398"/>
    </reaction>
    <physiologicalReaction direction="left-to-right" evidence="27">
        <dbReference type="Rhea" id="RHEA:72072"/>
    </physiologicalReaction>
</comment>
<dbReference type="InterPro" id="IPR036957">
    <property type="entry name" value="Znf_PARP_sf"/>
</dbReference>
<dbReference type="Pfam" id="PF21728">
    <property type="entry name" value="PADR1_N"/>
    <property type="match status" value="1"/>
</dbReference>
<feature type="domain" description="PARP-type" evidence="33">
    <location>
        <begin position="134"/>
        <end position="211"/>
    </location>
</feature>
<organism evidence="37 38">
    <name type="scientific">Meloidogyne graminicola</name>
    <dbReference type="NCBI Taxonomy" id="189291"/>
    <lineage>
        <taxon>Eukaryota</taxon>
        <taxon>Metazoa</taxon>
        <taxon>Ecdysozoa</taxon>
        <taxon>Nematoda</taxon>
        <taxon>Chromadorea</taxon>
        <taxon>Rhabditida</taxon>
        <taxon>Tylenchina</taxon>
        <taxon>Tylenchomorpha</taxon>
        <taxon>Tylenchoidea</taxon>
        <taxon>Meloidogynidae</taxon>
        <taxon>Meloidogyninae</taxon>
        <taxon>Meloidogyne</taxon>
    </lineage>
</organism>
<keyword evidence="20" id="KW-0238">DNA-binding</keyword>
<dbReference type="FunFam" id="1.20.142.10:FF:000001">
    <property type="entry name" value="Poly [ADP-ribose] polymerase"/>
    <property type="match status" value="1"/>
</dbReference>
<evidence type="ECO:0000256" key="16">
    <source>
        <dbReference type="ARBA" id="ARBA00022833"/>
    </source>
</evidence>
<dbReference type="Pfam" id="PF08063">
    <property type="entry name" value="Zn_ribbon_PADR1"/>
    <property type="match status" value="1"/>
</dbReference>
<comment type="catalytic activity">
    <reaction evidence="23">
        <text>L-glutamyl-[protein] + NAD(+) = 5-O-(ADP-D-ribosyl)-L-glutamyl-[protein] + nicotinamide</text>
        <dbReference type="Rhea" id="RHEA:58224"/>
        <dbReference type="Rhea" id="RHEA-COMP:10208"/>
        <dbReference type="Rhea" id="RHEA-COMP:15089"/>
        <dbReference type="ChEBI" id="CHEBI:17154"/>
        <dbReference type="ChEBI" id="CHEBI:29973"/>
        <dbReference type="ChEBI" id="CHEBI:57540"/>
        <dbReference type="ChEBI" id="CHEBI:142540"/>
    </reaction>
    <physiologicalReaction direction="left-to-right" evidence="23">
        <dbReference type="Rhea" id="RHEA:58225"/>
    </physiologicalReaction>
</comment>
<dbReference type="CDD" id="cd01437">
    <property type="entry name" value="parp_like"/>
    <property type="match status" value="1"/>
</dbReference>
<evidence type="ECO:0000259" key="34">
    <source>
        <dbReference type="PROSITE" id="PS51059"/>
    </source>
</evidence>
<keyword evidence="11" id="KW-0548">Nucleotidyltransferase</keyword>
<dbReference type="PROSITE" id="PS51059">
    <property type="entry name" value="PARP_CATALYTIC"/>
    <property type="match status" value="1"/>
</dbReference>
<dbReference type="SMART" id="SM01335">
    <property type="entry name" value="PADR1"/>
    <property type="match status" value="1"/>
</dbReference>
<evidence type="ECO:0000256" key="23">
    <source>
        <dbReference type="ARBA" id="ARBA00024159"/>
    </source>
</evidence>
<keyword evidence="22" id="KW-0539">Nucleus</keyword>
<protein>
    <recommendedName>
        <fullName evidence="30 31">Poly [ADP-ribose] polymerase</fullName>
        <shortName evidence="31">PARP</shortName>
        <ecNumber evidence="31">2.4.2.-</ecNumber>
    </recommendedName>
</protein>
<feature type="domain" description="PARP catalytic" evidence="34">
    <location>
        <begin position="656"/>
        <end position="877"/>
    </location>
</feature>